<feature type="transmembrane region" description="Helical" evidence="6">
    <location>
        <begin position="358"/>
        <end position="381"/>
    </location>
</feature>
<feature type="transmembrane region" description="Helical" evidence="6">
    <location>
        <begin position="296"/>
        <end position="319"/>
    </location>
</feature>
<proteinExistence type="predicted"/>
<evidence type="ECO:0000256" key="3">
    <source>
        <dbReference type="ARBA" id="ARBA00022692"/>
    </source>
</evidence>
<dbReference type="InterPro" id="IPR050833">
    <property type="entry name" value="Poly_Biosynth_Transport"/>
</dbReference>
<comment type="caution">
    <text evidence="7">The sequence shown here is derived from an EMBL/GenBank/DDBJ whole genome shotgun (WGS) entry which is preliminary data.</text>
</comment>
<comment type="subcellular location">
    <subcellularLocation>
        <location evidence="1">Cell membrane</location>
        <topology evidence="1">Multi-pass membrane protein</topology>
    </subcellularLocation>
</comment>
<reference evidence="8" key="1">
    <citation type="journal article" date="2019" name="Int. J. Syst. Evol. Microbiol.">
        <title>The Global Catalogue of Microorganisms (GCM) 10K type strain sequencing project: providing services to taxonomists for standard genome sequencing and annotation.</title>
        <authorList>
            <consortium name="The Broad Institute Genomics Platform"/>
            <consortium name="The Broad Institute Genome Sequencing Center for Infectious Disease"/>
            <person name="Wu L."/>
            <person name="Ma J."/>
        </authorList>
    </citation>
    <scope>NUCLEOTIDE SEQUENCE [LARGE SCALE GENOMIC DNA]</scope>
    <source>
        <strain evidence="8">KCTC 52644</strain>
    </source>
</reference>
<keyword evidence="5 6" id="KW-0472">Membrane</keyword>
<dbReference type="PANTHER" id="PTHR30250">
    <property type="entry name" value="PST FAMILY PREDICTED COLANIC ACID TRANSPORTER"/>
    <property type="match status" value="1"/>
</dbReference>
<dbReference type="PANTHER" id="PTHR30250:SF11">
    <property type="entry name" value="O-ANTIGEN TRANSPORTER-RELATED"/>
    <property type="match status" value="1"/>
</dbReference>
<organism evidence="7 8">
    <name type="scientific">Flavobacterium ardleyense</name>
    <dbReference type="NCBI Taxonomy" id="2038737"/>
    <lineage>
        <taxon>Bacteria</taxon>
        <taxon>Pseudomonadati</taxon>
        <taxon>Bacteroidota</taxon>
        <taxon>Flavobacteriia</taxon>
        <taxon>Flavobacteriales</taxon>
        <taxon>Flavobacteriaceae</taxon>
        <taxon>Flavobacterium</taxon>
    </lineage>
</organism>
<feature type="transmembrane region" description="Helical" evidence="6">
    <location>
        <begin position="173"/>
        <end position="195"/>
    </location>
</feature>
<evidence type="ECO:0000313" key="7">
    <source>
        <dbReference type="EMBL" id="MFD2907246.1"/>
    </source>
</evidence>
<feature type="transmembrane region" description="Helical" evidence="6">
    <location>
        <begin position="216"/>
        <end position="241"/>
    </location>
</feature>
<dbReference type="RefSeq" id="WP_379803150.1">
    <property type="nucleotide sequence ID" value="NZ_JBHUOL010000003.1"/>
</dbReference>
<feature type="transmembrane region" description="Helical" evidence="6">
    <location>
        <begin position="325"/>
        <end position="346"/>
    </location>
</feature>
<evidence type="ECO:0000256" key="1">
    <source>
        <dbReference type="ARBA" id="ARBA00004651"/>
    </source>
</evidence>
<dbReference type="Proteomes" id="UP001597549">
    <property type="component" value="Unassembled WGS sequence"/>
</dbReference>
<evidence type="ECO:0000256" key="4">
    <source>
        <dbReference type="ARBA" id="ARBA00022989"/>
    </source>
</evidence>
<feature type="transmembrane region" description="Helical" evidence="6">
    <location>
        <begin position="387"/>
        <end position="406"/>
    </location>
</feature>
<feature type="transmembrane region" description="Helical" evidence="6">
    <location>
        <begin position="87"/>
        <end position="107"/>
    </location>
</feature>
<evidence type="ECO:0008006" key="9">
    <source>
        <dbReference type="Google" id="ProtNLM"/>
    </source>
</evidence>
<keyword evidence="2" id="KW-1003">Cell membrane</keyword>
<keyword evidence="3 6" id="KW-0812">Transmembrane</keyword>
<sequence length="471" mass="54816">MMTLKKTFVSNLVFSFGTQVVSIVVSLIMTLGIPKILNIQDFGFWQLFIFYSGFIGFFQLGLSDGMYLKYGGKQFELINKVIIKSEILYFLFFQIGMSLIIVIYLLFAELTYPRMYVLLAFSIYSIIGNLITWLGFLLLATNNIKRYSKSVLIEKLIFVILLLLIFLNNNFSLYSIIVIFIISKVFNLVYLMYLYESYSKIKVLSFKKTLRFIKSDISAGSVLMMSNIASTLILGIGRFTIDNKWGIEVFGKVSLALSATYFFLLLLNQISFSLFPMLRMIKLSSQQIILKSGSYLMSNLLMAIFVFYYPTVFFLKLWIPQYQESLDYLMVLMPICLFEGKMQMINTTYFKTLKKQNALFFINISVLALSIILTLISAYFFESIHAILFSMLICLTVRYIISYLFLIKIFNLKRDLQIVVELLMSTVFILSIWYFEPLISLIIYSSFFLLYIVITKKILIKEFRNLTKLKI</sequence>
<evidence type="ECO:0000256" key="2">
    <source>
        <dbReference type="ARBA" id="ARBA00022475"/>
    </source>
</evidence>
<feature type="transmembrane region" description="Helical" evidence="6">
    <location>
        <begin position="119"/>
        <end position="139"/>
    </location>
</feature>
<feature type="transmembrane region" description="Helical" evidence="6">
    <location>
        <begin position="418"/>
        <end position="435"/>
    </location>
</feature>
<feature type="transmembrane region" description="Helical" evidence="6">
    <location>
        <begin position="45"/>
        <end position="67"/>
    </location>
</feature>
<evidence type="ECO:0000313" key="8">
    <source>
        <dbReference type="Proteomes" id="UP001597549"/>
    </source>
</evidence>
<feature type="transmembrane region" description="Helical" evidence="6">
    <location>
        <begin position="12"/>
        <end position="33"/>
    </location>
</feature>
<protein>
    <recommendedName>
        <fullName evidence="9">Polysaccharide biosynthesis protein</fullName>
    </recommendedName>
</protein>
<evidence type="ECO:0000256" key="6">
    <source>
        <dbReference type="SAM" id="Phobius"/>
    </source>
</evidence>
<feature type="transmembrane region" description="Helical" evidence="6">
    <location>
        <begin position="253"/>
        <end position="275"/>
    </location>
</feature>
<dbReference type="EMBL" id="JBHUOL010000003">
    <property type="protein sequence ID" value="MFD2907246.1"/>
    <property type="molecule type" value="Genomic_DNA"/>
</dbReference>
<name>A0ABW5Z4J3_9FLAO</name>
<accession>A0ABW5Z4J3</accession>
<gene>
    <name evidence="7" type="ORF">ACFSX9_00720</name>
</gene>
<evidence type="ECO:0000256" key="5">
    <source>
        <dbReference type="ARBA" id="ARBA00023136"/>
    </source>
</evidence>
<feature type="transmembrane region" description="Helical" evidence="6">
    <location>
        <begin position="441"/>
        <end position="460"/>
    </location>
</feature>
<keyword evidence="8" id="KW-1185">Reference proteome</keyword>
<feature type="transmembrane region" description="Helical" evidence="6">
    <location>
        <begin position="151"/>
        <end position="167"/>
    </location>
</feature>
<keyword evidence="4 6" id="KW-1133">Transmembrane helix</keyword>